<reference evidence="2 3" key="1">
    <citation type="submission" date="2019-12" db="EMBL/GenBank/DDBJ databases">
        <title>Chromosome-level assembly of the Caenorhabditis remanei genome.</title>
        <authorList>
            <person name="Teterina A.A."/>
            <person name="Willis J.H."/>
            <person name="Phillips P.C."/>
        </authorList>
    </citation>
    <scope>NUCLEOTIDE SEQUENCE [LARGE SCALE GENOMIC DNA]</scope>
    <source>
        <strain evidence="2 3">PX506</strain>
        <tissue evidence="2">Whole organism</tissue>
    </source>
</reference>
<dbReference type="InterPro" id="IPR040161">
    <property type="entry name" value="FB224"/>
</dbReference>
<dbReference type="PROSITE" id="PS50181">
    <property type="entry name" value="FBOX"/>
    <property type="match status" value="1"/>
</dbReference>
<dbReference type="Proteomes" id="UP000483820">
    <property type="component" value="Chromosome V"/>
</dbReference>
<proteinExistence type="predicted"/>
<dbReference type="EMBL" id="WUAV01000005">
    <property type="protein sequence ID" value="KAF1754141.1"/>
    <property type="molecule type" value="Genomic_DNA"/>
</dbReference>
<dbReference type="RefSeq" id="XP_053582661.1">
    <property type="nucleotide sequence ID" value="XM_053733748.1"/>
</dbReference>
<feature type="domain" description="F-box" evidence="1">
    <location>
        <begin position="4"/>
        <end position="53"/>
    </location>
</feature>
<protein>
    <recommendedName>
        <fullName evidence="1">F-box domain-containing protein</fullName>
    </recommendedName>
</protein>
<organism evidence="2 3">
    <name type="scientific">Caenorhabditis remanei</name>
    <name type="common">Caenorhabditis vulgaris</name>
    <dbReference type="NCBI Taxonomy" id="31234"/>
    <lineage>
        <taxon>Eukaryota</taxon>
        <taxon>Metazoa</taxon>
        <taxon>Ecdysozoa</taxon>
        <taxon>Nematoda</taxon>
        <taxon>Chromadorea</taxon>
        <taxon>Rhabditida</taxon>
        <taxon>Rhabditina</taxon>
        <taxon>Rhabditomorpha</taxon>
        <taxon>Rhabditoidea</taxon>
        <taxon>Rhabditidae</taxon>
        <taxon>Peloderinae</taxon>
        <taxon>Caenorhabditis</taxon>
    </lineage>
</organism>
<dbReference type="InterPro" id="IPR002900">
    <property type="entry name" value="DUF38/FTH_CAE_spp"/>
</dbReference>
<dbReference type="InterPro" id="IPR001810">
    <property type="entry name" value="F-box_dom"/>
</dbReference>
<dbReference type="KEGG" id="crq:GCK72_020701"/>
<dbReference type="GeneID" id="9827069"/>
<comment type="caution">
    <text evidence="2">The sequence shown here is derived from an EMBL/GenBank/DDBJ whole genome shotgun (WGS) entry which is preliminary data.</text>
</comment>
<dbReference type="PANTHER" id="PTHR23015">
    <property type="entry name" value="UNCHARACTERIZED C.ELEGANS PROTEIN"/>
    <property type="match status" value="1"/>
</dbReference>
<evidence type="ECO:0000313" key="2">
    <source>
        <dbReference type="EMBL" id="KAF1754141.1"/>
    </source>
</evidence>
<dbReference type="AlphaFoldDB" id="A0A6A5GHR0"/>
<sequence length="315" mass="36765">MVSESYLMNIPELVMNIILDKLDFKSVQTLRKVCRDLRDFIDDQKPDPRIEEITVCALESGDLKFCYKNLQADVFLCYQTRDGGECVLVYEDVARILKGEEIVLKIAFKDFETILKHQSSTLKVLKLHSNHFDNVLDILKTVLESRNHRLKVETLVTDQVMKILPFLDPDSLLELNLFGSTDQPIRTMEILEIDELAELEIWRKIKELSIWDCYVPSASLQSFIHFSKCSIDVELVDLEDVLLLKETLLQSPTFKKFRLYYTSFPDIQQFFDTMGPPIREPQSSELCKSWKFPDSQFLITHVVNCEKPKILFLRQ</sequence>
<evidence type="ECO:0000313" key="3">
    <source>
        <dbReference type="Proteomes" id="UP000483820"/>
    </source>
</evidence>
<dbReference type="CTD" id="9827069"/>
<gene>
    <name evidence="2" type="ORF">GCK72_020701</name>
</gene>
<evidence type="ECO:0000259" key="1">
    <source>
        <dbReference type="PROSITE" id="PS50181"/>
    </source>
</evidence>
<dbReference type="Pfam" id="PF01827">
    <property type="entry name" value="FTH"/>
    <property type="match status" value="1"/>
</dbReference>
<dbReference type="Pfam" id="PF00646">
    <property type="entry name" value="F-box"/>
    <property type="match status" value="1"/>
</dbReference>
<dbReference type="SMART" id="SM00256">
    <property type="entry name" value="FBOX"/>
    <property type="match status" value="1"/>
</dbReference>
<dbReference type="PANTHER" id="PTHR23015:SF4">
    <property type="entry name" value="DUF38 DOMAIN-CONTAINING PROTEIN-RELATED"/>
    <property type="match status" value="1"/>
</dbReference>
<dbReference type="CDD" id="cd22150">
    <property type="entry name" value="F-box_CeFBXA-like"/>
    <property type="match status" value="1"/>
</dbReference>
<dbReference type="GO" id="GO:0045087">
    <property type="term" value="P:innate immune response"/>
    <property type="evidence" value="ECO:0007669"/>
    <property type="project" value="TreeGrafter"/>
</dbReference>
<name>A0A6A5GHR0_CAERE</name>
<accession>A0A6A5GHR0</accession>